<dbReference type="NCBIfam" id="TIGR00166">
    <property type="entry name" value="S6"/>
    <property type="match status" value="1"/>
</dbReference>
<dbReference type="GO" id="GO:0005840">
    <property type="term" value="C:ribosome"/>
    <property type="evidence" value="ECO:0007669"/>
    <property type="project" value="UniProtKB-KW"/>
</dbReference>
<feature type="region of interest" description="Disordered" evidence="5">
    <location>
        <begin position="96"/>
        <end position="163"/>
    </location>
</feature>
<keyword evidence="4 6" id="KW-0689">Ribosomal protein</keyword>
<evidence type="ECO:0000256" key="4">
    <source>
        <dbReference type="HAMAP-Rule" id="MF_00360"/>
    </source>
</evidence>
<evidence type="ECO:0000256" key="1">
    <source>
        <dbReference type="ARBA" id="ARBA00009512"/>
    </source>
</evidence>
<dbReference type="GO" id="GO:1990904">
    <property type="term" value="C:ribonucleoprotein complex"/>
    <property type="evidence" value="ECO:0007669"/>
    <property type="project" value="UniProtKB-KW"/>
</dbReference>
<dbReference type="PATRIC" id="fig|743966.3.peg.454"/>
<comment type="similarity">
    <text evidence="1 4">Belongs to the bacterial ribosomal protein bS6 family.</text>
</comment>
<dbReference type="eggNOG" id="COG0360">
    <property type="taxonomic scope" value="Bacteria"/>
</dbReference>
<feature type="compositionally biased region" description="Basic and acidic residues" evidence="5">
    <location>
        <begin position="103"/>
        <end position="123"/>
    </location>
</feature>
<sequence length="163" mass="18757">MSKYEVMFVLDPKADISVAEKISTAVFTKAKIEKFEKLERTNLAYEINKSKTANFVLMLVNSEPNLISEFSRRLNIEKSVWRYLIINLDSEKGLNKISKARTPRSDKFKSYPKTDKNEQGEKRTYRRFVVKADGKTSEAKSSTSSKITRTTKEKQESKSVDAE</sequence>
<evidence type="ECO:0000256" key="2">
    <source>
        <dbReference type="ARBA" id="ARBA00035104"/>
    </source>
</evidence>
<organism evidence="6 7">
    <name type="scientific">Mesomycoplasma bovoculi M165/69</name>
    <dbReference type="NCBI Taxonomy" id="743966"/>
    <lineage>
        <taxon>Bacteria</taxon>
        <taxon>Bacillati</taxon>
        <taxon>Mycoplasmatota</taxon>
        <taxon>Mycoplasmoidales</taxon>
        <taxon>Metamycoplasmataceae</taxon>
        <taxon>Mesomycoplasma</taxon>
    </lineage>
</organism>
<evidence type="ECO:0000256" key="5">
    <source>
        <dbReference type="SAM" id="MobiDB-lite"/>
    </source>
</evidence>
<dbReference type="GO" id="GO:0019843">
    <property type="term" value="F:rRNA binding"/>
    <property type="evidence" value="ECO:0007669"/>
    <property type="project" value="UniProtKB-UniRule"/>
</dbReference>
<dbReference type="Proteomes" id="UP000019229">
    <property type="component" value="Chromosome"/>
</dbReference>
<accession>W5UUJ2</accession>
<dbReference type="OrthoDB" id="9812702at2"/>
<dbReference type="STRING" id="743966.MYB_02255"/>
<dbReference type="SUPFAM" id="SSF54995">
    <property type="entry name" value="Ribosomal protein S6"/>
    <property type="match status" value="1"/>
</dbReference>
<dbReference type="Gene3D" id="3.30.70.60">
    <property type="match status" value="1"/>
</dbReference>
<dbReference type="RefSeq" id="WP_022934692.1">
    <property type="nucleotide sequence ID" value="NZ_CP007154.1"/>
</dbReference>
<protein>
    <recommendedName>
        <fullName evidence="3 4">Small ribosomal subunit protein bS6</fullName>
    </recommendedName>
</protein>
<evidence type="ECO:0000313" key="6">
    <source>
        <dbReference type="EMBL" id="AHH45455.1"/>
    </source>
</evidence>
<evidence type="ECO:0000256" key="3">
    <source>
        <dbReference type="ARBA" id="ARBA00035294"/>
    </source>
</evidence>
<keyword evidence="4" id="KW-0694">RNA-binding</keyword>
<evidence type="ECO:0000313" key="7">
    <source>
        <dbReference type="Proteomes" id="UP000019229"/>
    </source>
</evidence>
<dbReference type="InterPro" id="IPR014717">
    <property type="entry name" value="Transl_elong_EF1B/ribsomal_bS6"/>
</dbReference>
<feature type="compositionally biased region" description="Low complexity" evidence="5">
    <location>
        <begin position="139"/>
        <end position="148"/>
    </location>
</feature>
<dbReference type="InterPro" id="IPR000529">
    <property type="entry name" value="Ribosomal_bS6"/>
</dbReference>
<keyword evidence="4" id="KW-0699">rRNA-binding</keyword>
<dbReference type="InterPro" id="IPR020814">
    <property type="entry name" value="Ribosomal_S6_plastid/chlpt"/>
</dbReference>
<gene>
    <name evidence="4 6" type="primary">rpsF</name>
    <name evidence="6" type="ORF">MYB_02255</name>
</gene>
<dbReference type="EMBL" id="CP007154">
    <property type="protein sequence ID" value="AHH45455.1"/>
    <property type="molecule type" value="Genomic_DNA"/>
</dbReference>
<dbReference type="GO" id="GO:0003735">
    <property type="term" value="F:structural constituent of ribosome"/>
    <property type="evidence" value="ECO:0007669"/>
    <property type="project" value="InterPro"/>
</dbReference>
<comment type="function">
    <text evidence="2 4">Binds together with bS18 to 16S ribosomal RNA.</text>
</comment>
<reference evidence="6 7" key="1">
    <citation type="journal article" date="2014" name="Genome Announc.">
        <title>Complete Genome Sequence of Mycoplasma bovoculi Strain M165/69T (ATCC 29104).</title>
        <authorList>
            <person name="Calcutt M.J."/>
            <person name="Foecking M.F."/>
        </authorList>
    </citation>
    <scope>NUCLEOTIDE SEQUENCE [LARGE SCALE GENOMIC DNA]</scope>
    <source>
        <strain evidence="6">M165/69</strain>
    </source>
</reference>
<dbReference type="InterPro" id="IPR035980">
    <property type="entry name" value="Ribosomal_bS6_sf"/>
</dbReference>
<dbReference type="CDD" id="cd00473">
    <property type="entry name" value="bS6"/>
    <property type="match status" value="1"/>
</dbReference>
<dbReference type="HOGENOM" id="CLU_137913_0_0_14"/>
<name>W5UUJ2_9BACT</name>
<dbReference type="KEGG" id="mbc:MYB_02255"/>
<keyword evidence="4" id="KW-0687">Ribonucleoprotein</keyword>
<keyword evidence="7" id="KW-1185">Reference proteome</keyword>
<dbReference type="AlphaFoldDB" id="W5UUJ2"/>
<proteinExistence type="inferred from homology"/>
<dbReference type="Pfam" id="PF01250">
    <property type="entry name" value="Ribosomal_S6"/>
    <property type="match status" value="1"/>
</dbReference>
<feature type="compositionally biased region" description="Basic and acidic residues" evidence="5">
    <location>
        <begin position="150"/>
        <end position="163"/>
    </location>
</feature>
<dbReference type="HAMAP" id="MF_00360">
    <property type="entry name" value="Ribosomal_bS6"/>
    <property type="match status" value="1"/>
</dbReference>
<dbReference type="GO" id="GO:0006412">
    <property type="term" value="P:translation"/>
    <property type="evidence" value="ECO:0007669"/>
    <property type="project" value="UniProtKB-UniRule"/>
</dbReference>